<dbReference type="Proteomes" id="UP000257109">
    <property type="component" value="Unassembled WGS sequence"/>
</dbReference>
<protein>
    <submittedName>
        <fullName evidence="1">Uncharacterized protein</fullName>
    </submittedName>
</protein>
<gene>
    <name evidence="1" type="ORF">CR513_03066</name>
</gene>
<reference evidence="1" key="1">
    <citation type="submission" date="2018-05" db="EMBL/GenBank/DDBJ databases">
        <title>Draft genome of Mucuna pruriens seed.</title>
        <authorList>
            <person name="Nnadi N.E."/>
            <person name="Vos R."/>
            <person name="Hasami M.H."/>
            <person name="Devisetty U.K."/>
            <person name="Aguiy J.C."/>
        </authorList>
    </citation>
    <scope>NUCLEOTIDE SEQUENCE [LARGE SCALE GENOMIC DNA]</scope>
    <source>
        <strain evidence="1">JCA_2017</strain>
    </source>
</reference>
<proteinExistence type="predicted"/>
<organism evidence="1 2">
    <name type="scientific">Mucuna pruriens</name>
    <name type="common">Velvet bean</name>
    <name type="synonym">Dolichos pruriens</name>
    <dbReference type="NCBI Taxonomy" id="157652"/>
    <lineage>
        <taxon>Eukaryota</taxon>
        <taxon>Viridiplantae</taxon>
        <taxon>Streptophyta</taxon>
        <taxon>Embryophyta</taxon>
        <taxon>Tracheophyta</taxon>
        <taxon>Spermatophyta</taxon>
        <taxon>Magnoliopsida</taxon>
        <taxon>eudicotyledons</taxon>
        <taxon>Gunneridae</taxon>
        <taxon>Pentapetalae</taxon>
        <taxon>rosids</taxon>
        <taxon>fabids</taxon>
        <taxon>Fabales</taxon>
        <taxon>Fabaceae</taxon>
        <taxon>Papilionoideae</taxon>
        <taxon>50 kb inversion clade</taxon>
        <taxon>NPAAA clade</taxon>
        <taxon>indigoferoid/millettioid clade</taxon>
        <taxon>Phaseoleae</taxon>
        <taxon>Mucuna</taxon>
    </lineage>
</organism>
<keyword evidence="2" id="KW-1185">Reference proteome</keyword>
<dbReference type="AlphaFoldDB" id="A0A371IAU4"/>
<evidence type="ECO:0000313" key="2">
    <source>
        <dbReference type="Proteomes" id="UP000257109"/>
    </source>
</evidence>
<dbReference type="EMBL" id="QJKJ01000520">
    <property type="protein sequence ID" value="RDY12172.1"/>
    <property type="molecule type" value="Genomic_DNA"/>
</dbReference>
<feature type="non-terminal residue" evidence="1">
    <location>
        <position position="1"/>
    </location>
</feature>
<sequence length="79" mass="9167">MRDSRLKVTWLEEHFGDTYNNVANIIGDQLPIELYVSFYKSNDDIISSLCAPRSINEIMECFRQSNTMTFDEITSLTQP</sequence>
<comment type="caution">
    <text evidence="1">The sequence shown here is derived from an EMBL/GenBank/DDBJ whole genome shotgun (WGS) entry which is preliminary data.</text>
</comment>
<name>A0A371IAU4_MUCPR</name>
<evidence type="ECO:0000313" key="1">
    <source>
        <dbReference type="EMBL" id="RDY12172.1"/>
    </source>
</evidence>
<accession>A0A371IAU4</accession>